<comment type="caution">
    <text evidence="11">The sequence shown here is derived from an EMBL/GenBank/DDBJ whole genome shotgun (WGS) entry which is preliminary data.</text>
</comment>
<keyword evidence="9" id="KW-0472">Membrane</keyword>
<evidence type="ECO:0000256" key="7">
    <source>
        <dbReference type="ARBA" id="ARBA00022840"/>
    </source>
</evidence>
<sequence length="417" mass="48085">MLENIGHILYHVLIVIFPILVFYFLAILKNIYSSKSHRGKLLGMVIIILLLTMSFPVSYVNGFEYDFRLIPIIVAFMYIGMIPGIITVIIMLFYLYYLDEINLLILFINYSIITVIFYYLRKKFKLLSLKKKLLSISAVYWLITLTRSITMIKREQLDYILTVFIFSLITWFTLMLVFLLIENLKQQLFLQRELKRSEKLNVISQLAASVAHEVRNPMTTINGFLQLIKRDENITDTQRNYIDISLGELTRAQDIINDYLSLARPNNSSFQMVNISEELTKTIELMTSYTNLQNIEVVSRIEDNLYINGNTDEVKQVFINILKNGIEAMESNGKLEIQAYAASKKVIIKIADNGEGMTKSQLSRIGTPFYSTKEKGTGIGLTISFQIIEQLKGKINIKSEYGMGTTFIIELPFYEGM</sequence>
<keyword evidence="9" id="KW-1133">Transmembrane helix</keyword>
<dbReference type="PRINTS" id="PR00344">
    <property type="entry name" value="BCTRLSENSOR"/>
</dbReference>
<evidence type="ECO:0000256" key="8">
    <source>
        <dbReference type="ARBA" id="ARBA00023012"/>
    </source>
</evidence>
<dbReference type="SUPFAM" id="SSF55874">
    <property type="entry name" value="ATPase domain of HSP90 chaperone/DNA topoisomerase II/histidine kinase"/>
    <property type="match status" value="1"/>
</dbReference>
<dbReference type="InterPro" id="IPR036097">
    <property type="entry name" value="HisK_dim/P_sf"/>
</dbReference>
<evidence type="ECO:0000256" key="1">
    <source>
        <dbReference type="ARBA" id="ARBA00000085"/>
    </source>
</evidence>
<feature type="transmembrane region" description="Helical" evidence="9">
    <location>
        <begin position="7"/>
        <end position="28"/>
    </location>
</feature>
<evidence type="ECO:0000256" key="3">
    <source>
        <dbReference type="ARBA" id="ARBA00022553"/>
    </source>
</evidence>
<organism evidence="11 12">
    <name type="scientific">Bacillus yapensis</name>
    <dbReference type="NCBI Taxonomy" id="2492960"/>
    <lineage>
        <taxon>Bacteria</taxon>
        <taxon>Bacillati</taxon>
        <taxon>Bacillota</taxon>
        <taxon>Bacilli</taxon>
        <taxon>Bacillales</taxon>
        <taxon>Bacillaceae</taxon>
        <taxon>Bacillus</taxon>
    </lineage>
</organism>
<comment type="catalytic activity">
    <reaction evidence="1">
        <text>ATP + protein L-histidine = ADP + protein N-phospho-L-histidine.</text>
        <dbReference type="EC" id="2.7.13.3"/>
    </reaction>
</comment>
<evidence type="ECO:0000313" key="12">
    <source>
        <dbReference type="Proteomes" id="UP000271374"/>
    </source>
</evidence>
<evidence type="ECO:0000256" key="6">
    <source>
        <dbReference type="ARBA" id="ARBA00022777"/>
    </source>
</evidence>
<dbReference type="GO" id="GO:0005524">
    <property type="term" value="F:ATP binding"/>
    <property type="evidence" value="ECO:0007669"/>
    <property type="project" value="UniProtKB-KW"/>
</dbReference>
<dbReference type="EMBL" id="RXNT01000011">
    <property type="protein sequence ID" value="RTR29964.1"/>
    <property type="molecule type" value="Genomic_DNA"/>
</dbReference>
<dbReference type="InterPro" id="IPR004358">
    <property type="entry name" value="Sig_transdc_His_kin-like_C"/>
</dbReference>
<evidence type="ECO:0000256" key="5">
    <source>
        <dbReference type="ARBA" id="ARBA00022741"/>
    </source>
</evidence>
<dbReference type="Pfam" id="PF00512">
    <property type="entry name" value="HisKA"/>
    <property type="match status" value="1"/>
</dbReference>
<feature type="domain" description="Histidine kinase" evidence="10">
    <location>
        <begin position="209"/>
        <end position="415"/>
    </location>
</feature>
<dbReference type="InterPro" id="IPR003661">
    <property type="entry name" value="HisK_dim/P_dom"/>
</dbReference>
<dbReference type="SUPFAM" id="SSF47384">
    <property type="entry name" value="Homodimeric domain of signal transducing histidine kinase"/>
    <property type="match status" value="1"/>
</dbReference>
<dbReference type="EC" id="2.7.13.3" evidence="2"/>
<reference evidence="11 12" key="1">
    <citation type="submission" date="2018-12" db="EMBL/GenBank/DDBJ databases">
        <title>Bacillus yapensis draft genome sequence.</title>
        <authorList>
            <person name="Yu L."/>
            <person name="Xu X."/>
            <person name="Tang X."/>
        </authorList>
    </citation>
    <scope>NUCLEOTIDE SEQUENCE [LARGE SCALE GENOMIC DNA]</scope>
    <source>
        <strain evidence="11 12">XXST-01</strain>
    </source>
</reference>
<dbReference type="PANTHER" id="PTHR43065">
    <property type="entry name" value="SENSOR HISTIDINE KINASE"/>
    <property type="match status" value="1"/>
</dbReference>
<feature type="transmembrane region" description="Helical" evidence="9">
    <location>
        <begin position="72"/>
        <end position="97"/>
    </location>
</feature>
<dbReference type="InterPro" id="IPR036890">
    <property type="entry name" value="HATPase_C_sf"/>
</dbReference>
<name>A0A431W3G4_9BACI</name>
<evidence type="ECO:0000256" key="2">
    <source>
        <dbReference type="ARBA" id="ARBA00012438"/>
    </source>
</evidence>
<accession>A0A431W3G4</accession>
<evidence type="ECO:0000259" key="10">
    <source>
        <dbReference type="PROSITE" id="PS50109"/>
    </source>
</evidence>
<keyword evidence="3" id="KW-0597">Phosphoprotein</keyword>
<keyword evidence="8" id="KW-0902">Two-component regulatory system</keyword>
<keyword evidence="9" id="KW-0812">Transmembrane</keyword>
<dbReference type="SMART" id="SM00387">
    <property type="entry name" value="HATPase_c"/>
    <property type="match status" value="1"/>
</dbReference>
<dbReference type="Pfam" id="PF02518">
    <property type="entry name" value="HATPase_c"/>
    <property type="match status" value="1"/>
</dbReference>
<dbReference type="Gene3D" id="3.30.565.10">
    <property type="entry name" value="Histidine kinase-like ATPase, C-terminal domain"/>
    <property type="match status" value="1"/>
</dbReference>
<dbReference type="InterPro" id="IPR003594">
    <property type="entry name" value="HATPase_dom"/>
</dbReference>
<dbReference type="Proteomes" id="UP000271374">
    <property type="component" value="Unassembled WGS sequence"/>
</dbReference>
<keyword evidence="4" id="KW-0808">Transferase</keyword>
<evidence type="ECO:0000256" key="9">
    <source>
        <dbReference type="SAM" id="Phobius"/>
    </source>
</evidence>
<dbReference type="SMART" id="SM00388">
    <property type="entry name" value="HisKA"/>
    <property type="match status" value="1"/>
</dbReference>
<feature type="transmembrane region" description="Helical" evidence="9">
    <location>
        <begin position="159"/>
        <end position="181"/>
    </location>
</feature>
<dbReference type="InterPro" id="IPR005467">
    <property type="entry name" value="His_kinase_dom"/>
</dbReference>
<protein>
    <recommendedName>
        <fullName evidence="2">histidine kinase</fullName>
        <ecNumber evidence="2">2.7.13.3</ecNumber>
    </recommendedName>
</protein>
<keyword evidence="12" id="KW-1185">Reference proteome</keyword>
<dbReference type="PANTHER" id="PTHR43065:SF46">
    <property type="entry name" value="C4-DICARBOXYLATE TRANSPORT SENSOR PROTEIN DCTB"/>
    <property type="match status" value="1"/>
</dbReference>
<evidence type="ECO:0000313" key="11">
    <source>
        <dbReference type="EMBL" id="RTR29964.1"/>
    </source>
</evidence>
<evidence type="ECO:0000256" key="4">
    <source>
        <dbReference type="ARBA" id="ARBA00022679"/>
    </source>
</evidence>
<keyword evidence="6" id="KW-0418">Kinase</keyword>
<keyword evidence="5" id="KW-0547">Nucleotide-binding</keyword>
<dbReference type="GO" id="GO:0000155">
    <property type="term" value="F:phosphorelay sensor kinase activity"/>
    <property type="evidence" value="ECO:0007669"/>
    <property type="project" value="InterPro"/>
</dbReference>
<dbReference type="Gene3D" id="1.10.287.130">
    <property type="match status" value="1"/>
</dbReference>
<proteinExistence type="predicted"/>
<dbReference type="PROSITE" id="PS50109">
    <property type="entry name" value="HIS_KIN"/>
    <property type="match status" value="1"/>
</dbReference>
<feature type="transmembrane region" description="Helical" evidence="9">
    <location>
        <begin position="40"/>
        <end position="60"/>
    </location>
</feature>
<dbReference type="AlphaFoldDB" id="A0A431W3G4"/>
<keyword evidence="7" id="KW-0067">ATP-binding</keyword>
<dbReference type="RefSeq" id="WP_126409240.1">
    <property type="nucleotide sequence ID" value="NZ_RXNT01000011.1"/>
</dbReference>
<dbReference type="OrthoDB" id="9815750at2"/>
<gene>
    <name evidence="11" type="ORF">EKG37_13760</name>
</gene>
<feature type="transmembrane region" description="Helical" evidence="9">
    <location>
        <begin position="103"/>
        <end position="121"/>
    </location>
</feature>
<dbReference type="CDD" id="cd00082">
    <property type="entry name" value="HisKA"/>
    <property type="match status" value="1"/>
</dbReference>